<reference evidence="3" key="1">
    <citation type="submission" date="2018-12" db="EMBL/GenBank/DDBJ databases">
        <title>Bacillus chawlae sp. nov., Bacillus glennii sp. nov., and Bacillus saganii sp. nov. Isolated from the Vehicle Assembly Building at Kennedy Space Center where the Viking Spacecraft were Assembled.</title>
        <authorList>
            <person name="Seuylemezian A."/>
            <person name="Vaishampayan P."/>
        </authorList>
    </citation>
    <scope>NUCLEOTIDE SEQUENCE [LARGE SCALE GENOMIC DNA]</scope>
    <source>
        <strain evidence="3">DSM 13966</strain>
    </source>
</reference>
<keyword evidence="1" id="KW-1133">Transmembrane helix</keyword>
<organism evidence="2 3">
    <name type="scientific">Mesobacillus subterraneus</name>
    <dbReference type="NCBI Taxonomy" id="285983"/>
    <lineage>
        <taxon>Bacteria</taxon>
        <taxon>Bacillati</taxon>
        <taxon>Bacillota</taxon>
        <taxon>Bacilli</taxon>
        <taxon>Bacillales</taxon>
        <taxon>Bacillaceae</taxon>
        <taxon>Mesobacillus</taxon>
    </lineage>
</organism>
<evidence type="ECO:0000313" key="3">
    <source>
        <dbReference type="Proteomes" id="UP000279911"/>
    </source>
</evidence>
<keyword evidence="1" id="KW-0812">Transmembrane</keyword>
<name>A0A427TE46_9BACI</name>
<evidence type="ECO:0000313" key="2">
    <source>
        <dbReference type="EMBL" id="RSD21066.1"/>
    </source>
</evidence>
<accession>A0A427TE46</accession>
<sequence length="228" mass="26257">MDYNEQDSKLKWNDRDWKWVIGVLISIIILILTIRLGDNHNVINLFSFISSSVSIALALVAIFIALKQDGESRRVNYLTSRILSSIELKLNTVDENLRRIDEKFIQNVTEEAIEEITAEGKKESYTKDEVKEMLSSLSTQITKEVNIELDQNNKKSISRPSSGLMGAYKLHYTIKKILQRDPSYSNREIQYILNEEFDIEVSIGRISSIKEAILKSMNYEKKDTDKSS</sequence>
<comment type="caution">
    <text evidence="2">The sequence shown here is derived from an EMBL/GenBank/DDBJ whole genome shotgun (WGS) entry which is preliminary data.</text>
</comment>
<evidence type="ECO:0000256" key="1">
    <source>
        <dbReference type="SAM" id="Phobius"/>
    </source>
</evidence>
<feature type="transmembrane region" description="Helical" evidence="1">
    <location>
        <begin position="19"/>
        <end position="37"/>
    </location>
</feature>
<keyword evidence="1" id="KW-0472">Membrane</keyword>
<dbReference type="RefSeq" id="WP_125482243.1">
    <property type="nucleotide sequence ID" value="NZ_RSFW01000037.1"/>
</dbReference>
<gene>
    <name evidence="2" type="ORF">EJA10_22465</name>
</gene>
<dbReference type="Proteomes" id="UP000279911">
    <property type="component" value="Unassembled WGS sequence"/>
</dbReference>
<protein>
    <submittedName>
        <fullName evidence="2">Uncharacterized protein</fullName>
    </submittedName>
</protein>
<feature type="transmembrane region" description="Helical" evidence="1">
    <location>
        <begin position="43"/>
        <end position="66"/>
    </location>
</feature>
<proteinExistence type="predicted"/>
<dbReference type="AlphaFoldDB" id="A0A427TE46"/>
<dbReference type="EMBL" id="RSFW01000037">
    <property type="protein sequence ID" value="RSD21066.1"/>
    <property type="molecule type" value="Genomic_DNA"/>
</dbReference>